<proteinExistence type="predicted"/>
<comment type="caution">
    <text evidence="2">The sequence shown here is derived from an EMBL/GenBank/DDBJ whole genome shotgun (WGS) entry which is preliminary data.</text>
</comment>
<dbReference type="Proteomes" id="UP000290204">
    <property type="component" value="Unassembled WGS sequence"/>
</dbReference>
<dbReference type="Gene3D" id="2.60.120.40">
    <property type="match status" value="1"/>
</dbReference>
<dbReference type="AlphaFoldDB" id="A0A4Q1CG99"/>
<evidence type="ECO:0008006" key="4">
    <source>
        <dbReference type="Google" id="ProtNLM"/>
    </source>
</evidence>
<dbReference type="OrthoDB" id="644207at2"/>
<name>A0A4Q1CG99_9BACT</name>
<accession>A0A4Q1CG99</accession>
<sequence length="415" mass="43951">MKQLFSSIFLLLFTATVWAQAPQLINYQGVARNASGVAYASQQVSVRLNIRTGSPDGAIEYSETRTVTTNQFGLFNIQIGSSGMQAVSGFFSTISWGAGTKFLQTEISVNGQPFANLGATQMLSVPYALHSREAKDLIFPFTKTGTNTTDLFSIANNDNTATSSAIKANATAGRAIFGNSNTGTGGYFVSSSGMGVFGYAPNGTGVTGMTNSASDIGISAINNGDGVALSVKGGLRIFDGNTNPGTGKVLTSDANGNATWQAPATTAPVAFFATGAAQGGLQNIPNNVEYKIHPAVQDYDGSNNFTLYNQTPSSTFTAPTTGVYRFNIEVTIDSYHFDVNIKYGYMRLYVKSNGVETQSGNDGVWEPGFGTISLKIDEVLFLKAGDQVWAETLTNTEDGSNPILKKCKFAGYLIK</sequence>
<reference evidence="2 3" key="1">
    <citation type="submission" date="2019-01" db="EMBL/GenBank/DDBJ databases">
        <title>Lacibacter sp. strain TTM-7.</title>
        <authorList>
            <person name="Chen W.-M."/>
        </authorList>
    </citation>
    <scope>NUCLEOTIDE SEQUENCE [LARGE SCALE GENOMIC DNA]</scope>
    <source>
        <strain evidence="2 3">TTM-7</strain>
    </source>
</reference>
<keyword evidence="3" id="KW-1185">Reference proteome</keyword>
<dbReference type="RefSeq" id="WP_129131841.1">
    <property type="nucleotide sequence ID" value="NZ_SDHW01000005.1"/>
</dbReference>
<protein>
    <recommendedName>
        <fullName evidence="4">C1q domain-containing protein</fullName>
    </recommendedName>
</protein>
<feature type="chain" id="PRO_5020573041" description="C1q domain-containing protein" evidence="1">
    <location>
        <begin position="20"/>
        <end position="415"/>
    </location>
</feature>
<dbReference type="SUPFAM" id="SSF49842">
    <property type="entry name" value="TNF-like"/>
    <property type="match status" value="1"/>
</dbReference>
<organism evidence="2 3">
    <name type="scientific">Lacibacter luteus</name>
    <dbReference type="NCBI Taxonomy" id="2508719"/>
    <lineage>
        <taxon>Bacteria</taxon>
        <taxon>Pseudomonadati</taxon>
        <taxon>Bacteroidota</taxon>
        <taxon>Chitinophagia</taxon>
        <taxon>Chitinophagales</taxon>
        <taxon>Chitinophagaceae</taxon>
        <taxon>Lacibacter</taxon>
    </lineage>
</organism>
<feature type="signal peptide" evidence="1">
    <location>
        <begin position="1"/>
        <end position="19"/>
    </location>
</feature>
<evidence type="ECO:0000256" key="1">
    <source>
        <dbReference type="SAM" id="SignalP"/>
    </source>
</evidence>
<evidence type="ECO:0000313" key="3">
    <source>
        <dbReference type="Proteomes" id="UP000290204"/>
    </source>
</evidence>
<gene>
    <name evidence="2" type="ORF">ESA94_15455</name>
</gene>
<keyword evidence="1" id="KW-0732">Signal</keyword>
<dbReference type="EMBL" id="SDHW01000005">
    <property type="protein sequence ID" value="RXK58785.1"/>
    <property type="molecule type" value="Genomic_DNA"/>
</dbReference>
<evidence type="ECO:0000313" key="2">
    <source>
        <dbReference type="EMBL" id="RXK58785.1"/>
    </source>
</evidence>
<dbReference type="InterPro" id="IPR008983">
    <property type="entry name" value="Tumour_necrosis_fac-like_dom"/>
</dbReference>